<feature type="compositionally biased region" description="Polar residues" evidence="1">
    <location>
        <begin position="196"/>
        <end position="212"/>
    </location>
</feature>
<feature type="compositionally biased region" description="Basic and acidic residues" evidence="1">
    <location>
        <begin position="248"/>
        <end position="259"/>
    </location>
</feature>
<feature type="compositionally biased region" description="Polar residues" evidence="1">
    <location>
        <begin position="1145"/>
        <end position="1179"/>
    </location>
</feature>
<dbReference type="PANTHER" id="PTHR14445">
    <property type="entry name" value="GRB10 INTERACTING GYF PROTEIN"/>
    <property type="match status" value="1"/>
</dbReference>
<feature type="compositionally biased region" description="Polar residues" evidence="1">
    <location>
        <begin position="633"/>
        <end position="649"/>
    </location>
</feature>
<dbReference type="PANTHER" id="PTHR14445:SF36">
    <property type="entry name" value="FI03272P-RELATED"/>
    <property type="match status" value="1"/>
</dbReference>
<dbReference type="SMART" id="SM00444">
    <property type="entry name" value="GYF"/>
    <property type="match status" value="1"/>
</dbReference>
<sequence>MPSQTPSSFASAVGAGASRDSRTGRGTDWYSYRSATTIYEHGLGPRSQNGTMTFRRSSTTPYAKSSADPENQQQEQAQGATRQRFGVNELEELFRSQIATSNKDISHLYAPTWEPGQTNGSTRGWAKSSDRPDSNAPESCWAADGKVAPKVLEDKTEEEKELLLDVNSRLKPPPQSASKEINGQVLGANGRKASFGHNSSPFGLASPTTNRPRTGRQHTSDAITGLGSPAGSRFSRDDNPNSFGSRMLNRDSVDDRAEPPFRTTLLRSNTGGSTLGNGPSSPSTWGHAPSSATGGSFGQFSLGTPSTPLTPGEKKAPFGSRFNKFMNKESSEEIPSKASAAGSWRPNRSRTDTAGTDPYASENVAGSAVLRGGRDTSPSRVAGFDTPAEGVSGDFGMSDVSGFRDARSSTHQTPQGRPLSPSDTNPYRSPPDVEVDRDNDNDGPPANRLYNLGGIPEHEPSPFAHINRAFGNTGFEGIDRSQNSSVGTNRPFPAPVGGVNLPPTLSNLGSLGGWPTSATLGTPDGEHRPVFGGAFGNKSVFGSTVELASPGLSSLNTGGFGAVPTSAPGRSERGISSLFPPNLRAEMQANETTTSPIDASHNGFGSIGRNGTYGRGNDSPLRTGRSAFENLDSDSFSHADTLQGPSGNPFSQGYSAQSSFQQQQAPTDPISAQQQRQQITMPDRIMWQYLDPQGIVRGDYSGLEMNDWYKAQFFTADLSVKKKEEAEFEPLGQLIRRIGNSREPFLVPQLGVPHSPKQPSATSFTPTSAIGNSVTQAGSVQPPFAGAFPSFGTTLTAEQQNNLERRKQEEQFLMARQREFLQAHQSMKQMQMSGVPSGLHHQSSTHSLQSQPSFGSMASPIGMPIQPPVQGVPGFFDGPPRQAPTSGMSEFLQQDEMNRLSLHDRQQELFGPNTPASQGIHAQQINALFGQPSDTQQRDVARVEQAQQQPRLREFNQLRAQIEQEEASQQPVAHYLTEPIGHPQQRHSDPVETQFNNASHDAPQPLTLSQKLQQTASAQPSPAQVESPWTKVEPNMPMPFPPPQSTTPLPAPMAQRGRSNLPETLSLETRSRSETPEMTAPPSVAPWAKEPTEALRGPSLKEIQEAEAKDAAKQEEKAAIARRALVDQEMRSIASQPTAPAPGLPTSSTWGTASPATPSVASPWATNAPANVLSSSSAASKKIGTLADIQREEERQKQKAAAAAAAAQPTQALAAGKRYADLASKSSAAPSTSASSWSTVGAGGKAKTPTGPAAAAAQTVRSISSAAVTTVAARSARPAGARSVTTNGQSSMQLAKDEFNKWVKASLMKELPSSINVAVDEVAASLTDFDAESIRLAIYQLSNMAMDGNYFAAEYQRRKKLAEKGVIEPSNIGAGTTFTNAGEKASGWSEVAKKGPPKEESSSSTSGYPFIAKKKKGGKK</sequence>
<feature type="region of interest" description="Disordered" evidence="1">
    <location>
        <begin position="189"/>
        <end position="449"/>
    </location>
</feature>
<feature type="compositionally biased region" description="Basic and acidic residues" evidence="1">
    <location>
        <begin position="326"/>
        <end position="335"/>
    </location>
</feature>
<feature type="compositionally biased region" description="Basic and acidic residues" evidence="1">
    <location>
        <begin position="1391"/>
        <end position="1401"/>
    </location>
</feature>
<feature type="region of interest" description="Disordered" evidence="1">
    <location>
        <begin position="109"/>
        <end position="148"/>
    </location>
</feature>
<feature type="region of interest" description="Disordered" evidence="1">
    <location>
        <begin position="1226"/>
        <end position="1253"/>
    </location>
</feature>
<feature type="compositionally biased region" description="Polar residues" evidence="1">
    <location>
        <begin position="409"/>
        <end position="427"/>
    </location>
</feature>
<feature type="compositionally biased region" description="Polar residues" evidence="1">
    <location>
        <begin position="1057"/>
        <end position="1068"/>
    </location>
</feature>
<dbReference type="SUPFAM" id="SSF55277">
    <property type="entry name" value="GYF domain"/>
    <property type="match status" value="1"/>
</dbReference>
<protein>
    <recommendedName>
        <fullName evidence="2">GYF domain-containing protein</fullName>
    </recommendedName>
</protein>
<gene>
    <name evidence="3" type="ORF">BJ878DRAFT_582857</name>
</gene>
<organism evidence="3 4">
    <name type="scientific">Calycina marina</name>
    <dbReference type="NCBI Taxonomy" id="1763456"/>
    <lineage>
        <taxon>Eukaryota</taxon>
        <taxon>Fungi</taxon>
        <taxon>Dikarya</taxon>
        <taxon>Ascomycota</taxon>
        <taxon>Pezizomycotina</taxon>
        <taxon>Leotiomycetes</taxon>
        <taxon>Helotiales</taxon>
        <taxon>Pezizellaceae</taxon>
        <taxon>Calycina</taxon>
    </lineage>
</organism>
<feature type="region of interest" description="Disordered" evidence="1">
    <location>
        <begin position="834"/>
        <end position="853"/>
    </location>
</feature>
<dbReference type="Pfam" id="PF02213">
    <property type="entry name" value="GYF"/>
    <property type="match status" value="1"/>
</dbReference>
<name>A0A9P7Z350_9HELO</name>
<dbReference type="InterPro" id="IPR035445">
    <property type="entry name" value="GYF-like_dom_sf"/>
</dbReference>
<evidence type="ECO:0000259" key="2">
    <source>
        <dbReference type="PROSITE" id="PS50829"/>
    </source>
</evidence>
<feature type="compositionally biased region" description="Pro residues" evidence="1">
    <location>
        <begin position="1036"/>
        <end position="1051"/>
    </location>
</feature>
<dbReference type="GO" id="GO:0005829">
    <property type="term" value="C:cytosol"/>
    <property type="evidence" value="ECO:0007669"/>
    <property type="project" value="TreeGrafter"/>
</dbReference>
<evidence type="ECO:0000256" key="1">
    <source>
        <dbReference type="SAM" id="MobiDB-lite"/>
    </source>
</evidence>
<keyword evidence="4" id="KW-1185">Reference proteome</keyword>
<feature type="compositionally biased region" description="Low complexity" evidence="1">
    <location>
        <begin position="72"/>
        <end position="84"/>
    </location>
</feature>
<feature type="region of interest" description="Disordered" evidence="1">
    <location>
        <begin position="980"/>
        <end position="1208"/>
    </location>
</feature>
<feature type="region of interest" description="Disordered" evidence="1">
    <location>
        <begin position="592"/>
        <end position="672"/>
    </location>
</feature>
<feature type="domain" description="GYF" evidence="2">
    <location>
        <begin position="684"/>
        <end position="732"/>
    </location>
</feature>
<dbReference type="InterPro" id="IPR003169">
    <property type="entry name" value="GYF"/>
</dbReference>
<dbReference type="Gene3D" id="3.30.1490.40">
    <property type="match status" value="1"/>
</dbReference>
<dbReference type="OrthoDB" id="48509at2759"/>
<feature type="compositionally biased region" description="Low complexity" evidence="1">
    <location>
        <begin position="1199"/>
        <end position="1208"/>
    </location>
</feature>
<dbReference type="EMBL" id="MU253936">
    <property type="protein sequence ID" value="KAG9244008.1"/>
    <property type="molecule type" value="Genomic_DNA"/>
</dbReference>
<comment type="caution">
    <text evidence="3">The sequence shown here is derived from an EMBL/GenBank/DDBJ whole genome shotgun (WGS) entry which is preliminary data.</text>
</comment>
<accession>A0A9P7Z350</accession>
<proteinExistence type="predicted"/>
<feature type="region of interest" description="Disordered" evidence="1">
    <location>
        <begin position="1373"/>
        <end position="1420"/>
    </location>
</feature>
<feature type="compositionally biased region" description="Basic and acidic residues" evidence="1">
    <location>
        <begin position="1102"/>
        <end position="1130"/>
    </location>
</feature>
<dbReference type="InterPro" id="IPR051640">
    <property type="entry name" value="GRB10-interact_GYF"/>
</dbReference>
<feature type="compositionally biased region" description="Low complexity" evidence="1">
    <location>
        <begin position="1013"/>
        <end position="1024"/>
    </location>
</feature>
<evidence type="ECO:0000313" key="4">
    <source>
        <dbReference type="Proteomes" id="UP000887226"/>
    </source>
</evidence>
<feature type="region of interest" description="Disordered" evidence="1">
    <location>
        <begin position="1"/>
        <end position="85"/>
    </location>
</feature>
<evidence type="ECO:0000313" key="3">
    <source>
        <dbReference type="EMBL" id="KAG9244008.1"/>
    </source>
</evidence>
<feature type="compositionally biased region" description="Low complexity" evidence="1">
    <location>
        <begin position="7"/>
        <end position="18"/>
    </location>
</feature>
<dbReference type="PROSITE" id="PS50829">
    <property type="entry name" value="GYF"/>
    <property type="match status" value="1"/>
</dbReference>
<feature type="compositionally biased region" description="Gly residues" evidence="1">
    <location>
        <begin position="605"/>
        <end position="614"/>
    </location>
</feature>
<feature type="compositionally biased region" description="Low complexity" evidence="1">
    <location>
        <begin position="650"/>
        <end position="665"/>
    </location>
</feature>
<feature type="compositionally biased region" description="Polar residues" evidence="1">
    <location>
        <begin position="46"/>
        <end position="71"/>
    </location>
</feature>
<feature type="compositionally biased region" description="Low complexity" evidence="1">
    <location>
        <begin position="1226"/>
        <end position="1238"/>
    </location>
</feature>
<feature type="compositionally biased region" description="Polar residues" evidence="1">
    <location>
        <begin position="265"/>
        <end position="309"/>
    </location>
</feature>
<dbReference type="Proteomes" id="UP000887226">
    <property type="component" value="Unassembled WGS sequence"/>
</dbReference>
<feature type="compositionally biased region" description="Low complexity" evidence="1">
    <location>
        <begin position="837"/>
        <end position="853"/>
    </location>
</feature>
<reference evidence="3" key="1">
    <citation type="journal article" date="2021" name="IMA Fungus">
        <title>Genomic characterization of three marine fungi, including Emericellopsis atlantica sp. nov. with signatures of a generalist lifestyle and marine biomass degradation.</title>
        <authorList>
            <person name="Hagestad O.C."/>
            <person name="Hou L."/>
            <person name="Andersen J.H."/>
            <person name="Hansen E.H."/>
            <person name="Altermark B."/>
            <person name="Li C."/>
            <person name="Kuhnert E."/>
            <person name="Cox R.J."/>
            <person name="Crous P.W."/>
            <person name="Spatafora J.W."/>
            <person name="Lail K."/>
            <person name="Amirebrahimi M."/>
            <person name="Lipzen A."/>
            <person name="Pangilinan J."/>
            <person name="Andreopoulos W."/>
            <person name="Hayes R.D."/>
            <person name="Ng V."/>
            <person name="Grigoriev I.V."/>
            <person name="Jackson S.A."/>
            <person name="Sutton T.D.S."/>
            <person name="Dobson A.D.W."/>
            <person name="Rama T."/>
        </authorList>
    </citation>
    <scope>NUCLEOTIDE SEQUENCE</scope>
    <source>
        <strain evidence="3">TRa3180A</strain>
    </source>
</reference>